<accession>A0A521FD69</accession>
<dbReference type="AlphaFoldDB" id="A0A521FD69"/>
<gene>
    <name evidence="1" type="ORF">SAMN06265219_11758</name>
</gene>
<evidence type="ECO:0000313" key="2">
    <source>
        <dbReference type="Proteomes" id="UP000317557"/>
    </source>
</evidence>
<name>A0A521FD69_9BACT</name>
<sequence length="54" mass="6331">MSSVFGIFNDNTFLFNQHTDHQPYKENLSKPGSFESRYKVLPFTAKPSLYLQLF</sequence>
<protein>
    <submittedName>
        <fullName evidence="1">Uncharacterized protein</fullName>
    </submittedName>
</protein>
<dbReference type="EMBL" id="FXTP01000017">
    <property type="protein sequence ID" value="SMO94158.1"/>
    <property type="molecule type" value="Genomic_DNA"/>
</dbReference>
<proteinExistence type="predicted"/>
<dbReference type="Proteomes" id="UP000317557">
    <property type="component" value="Unassembled WGS sequence"/>
</dbReference>
<evidence type="ECO:0000313" key="1">
    <source>
        <dbReference type="EMBL" id="SMO94158.1"/>
    </source>
</evidence>
<keyword evidence="2" id="KW-1185">Reference proteome</keyword>
<reference evidence="1 2" key="1">
    <citation type="submission" date="2017-05" db="EMBL/GenBank/DDBJ databases">
        <authorList>
            <person name="Varghese N."/>
            <person name="Submissions S."/>
        </authorList>
    </citation>
    <scope>NUCLEOTIDE SEQUENCE [LARGE SCALE GENOMIC DNA]</scope>
    <source>
        <strain evidence="1 2">DSM 21985</strain>
    </source>
</reference>
<organism evidence="1 2">
    <name type="scientific">Gracilimonas mengyeensis</name>
    <dbReference type="NCBI Taxonomy" id="1302730"/>
    <lineage>
        <taxon>Bacteria</taxon>
        <taxon>Pseudomonadati</taxon>
        <taxon>Balneolota</taxon>
        <taxon>Balneolia</taxon>
        <taxon>Balneolales</taxon>
        <taxon>Balneolaceae</taxon>
        <taxon>Gracilimonas</taxon>
    </lineage>
</organism>